<dbReference type="Proteomes" id="UP001153331">
    <property type="component" value="Unassembled WGS sequence"/>
</dbReference>
<proteinExistence type="predicted"/>
<evidence type="ECO:0000313" key="2">
    <source>
        <dbReference type="Proteomes" id="UP001153331"/>
    </source>
</evidence>
<sequence length="599" mass="65632">MADLQNQPLLNGDEAPVQRRRSLRWLKRRFPIIMLFLSTTSLLFWVFGSTGLGRPLTDTPPSGSDGDLLVTLPGYGSFMGTRVVANLLKTLNFSNPVDAWLGVDFATQPVGEGRFKPMTWPAAFEGVKDATLYGPACWQNVYGSMLQSEACLNLNVYRPSGVPKDQKLPVFVFLHGGSFVSGTGKSFDGAAFVAKSTQPLMVVTAQYRLGAIGNIPSKLMEEEDGLNLGVRDQRLMLEFVQKYINSFGGDEDQVTLGGLSAGGHSVGLHLFHNYGEDSGKPLFSKAILASGSPTARAFPGVDYPLYQRQFAEFMDYLNCPTAPNDAALACLRNAEVDDIQFISSAMYSNSNYNITWPWQPVSPGPLIEKRGSTSGEEGTFFKVPTLITSTTDDGSPFVPIDLRTNAQYVAFLKNLLPGLTDEDIVDLQRLYPDPSTYGAQSPFLPVVSNYVSPQFQRISAAYGDYSYICPVQDTASRLAAAGAPVYKARFNTPNWTPTYMGAPHASDASYFNGQAGTQYPEIADIYSSYYASFVVSGDPNTYADSRAAKWELYTGTGSSQLLVNPLEIGGPRMEAEAEGIRMEQCAWWRDEERAKRLNK</sequence>
<comment type="caution">
    <text evidence="1">The sequence shown here is derived from an EMBL/GenBank/DDBJ whole genome shotgun (WGS) entry which is preliminary data.</text>
</comment>
<protein>
    <submittedName>
        <fullName evidence="1">Uncharacterized protein</fullName>
    </submittedName>
</protein>
<keyword evidence="2" id="KW-1185">Reference proteome</keyword>
<gene>
    <name evidence="1" type="ORF">OPT61_g4969</name>
</gene>
<name>A0ACC2IC43_9PLEO</name>
<organism evidence="1 2">
    <name type="scientific">Boeremia exigua</name>
    <dbReference type="NCBI Taxonomy" id="749465"/>
    <lineage>
        <taxon>Eukaryota</taxon>
        <taxon>Fungi</taxon>
        <taxon>Dikarya</taxon>
        <taxon>Ascomycota</taxon>
        <taxon>Pezizomycotina</taxon>
        <taxon>Dothideomycetes</taxon>
        <taxon>Pleosporomycetidae</taxon>
        <taxon>Pleosporales</taxon>
        <taxon>Pleosporineae</taxon>
        <taxon>Didymellaceae</taxon>
        <taxon>Boeremia</taxon>
    </lineage>
</organism>
<evidence type="ECO:0000313" key="1">
    <source>
        <dbReference type="EMBL" id="KAJ8112730.1"/>
    </source>
</evidence>
<reference evidence="1" key="1">
    <citation type="submission" date="2022-11" db="EMBL/GenBank/DDBJ databases">
        <title>Genome Sequence of Boeremia exigua.</title>
        <authorList>
            <person name="Buettner E."/>
        </authorList>
    </citation>
    <scope>NUCLEOTIDE SEQUENCE</scope>
    <source>
        <strain evidence="1">CU02</strain>
    </source>
</reference>
<dbReference type="EMBL" id="JAPHNI010000302">
    <property type="protein sequence ID" value="KAJ8112730.1"/>
    <property type="molecule type" value="Genomic_DNA"/>
</dbReference>
<accession>A0ACC2IC43</accession>